<evidence type="ECO:0000313" key="3">
    <source>
        <dbReference type="Proteomes" id="UP000460416"/>
    </source>
</evidence>
<dbReference type="EMBL" id="VJVW01000002">
    <property type="protein sequence ID" value="MUP42183.1"/>
    <property type="molecule type" value="Genomic_DNA"/>
</dbReference>
<gene>
    <name evidence="2" type="ORF">FLP08_06330</name>
</gene>
<keyword evidence="1" id="KW-0732">Signal</keyword>
<name>A0A7K1LN68_9FLAO</name>
<dbReference type="OrthoDB" id="928790at2"/>
<dbReference type="RefSeq" id="WP_156275135.1">
    <property type="nucleotide sequence ID" value="NZ_BAABGI010000001.1"/>
</dbReference>
<dbReference type="Proteomes" id="UP000460416">
    <property type="component" value="Unassembled WGS sequence"/>
</dbReference>
<dbReference type="AlphaFoldDB" id="A0A7K1LN68"/>
<evidence type="ECO:0000313" key="2">
    <source>
        <dbReference type="EMBL" id="MUP42183.1"/>
    </source>
</evidence>
<organism evidence="2 3">
    <name type="scientific">Christiangramia aestuarii</name>
    <dbReference type="NCBI Taxonomy" id="1028746"/>
    <lineage>
        <taxon>Bacteria</taxon>
        <taxon>Pseudomonadati</taxon>
        <taxon>Bacteroidota</taxon>
        <taxon>Flavobacteriia</taxon>
        <taxon>Flavobacteriales</taxon>
        <taxon>Flavobacteriaceae</taxon>
        <taxon>Christiangramia</taxon>
    </lineage>
</organism>
<sequence>MKTGWIKILLLFCSLQVFSQQLEDKLWQAGFENVLIQEQRDSLNVFFENREFRNPGHSIYFAELISGKETEINNTNITWLPLYHNKLVGAYEASSFQLTTISQQQREFFNRNNKPFKNYRFSFRLHPEVVSRFGYYSDPFETKFNMILDTRVYLAQGLSLQTGITIPIVNNLDNHGMKLRAAPTMLHYFTQPWNAHFFSFSAGTFYNDRYGFDLEYRYDQLDSSWSFGFAVGLTGFYRLYGLEYSSEPMDKLYGVVDVEWRTGIENTSLKLSAGQFLYEDRGARLDLIKQFPMAEIGLFAARTDIGTSGGFQFAFSLWPGKIIRGKKLELRTTEEFRWEYTYNNEDPVARQFRIGMPRLSDVLRNYNEAWIKQLGN</sequence>
<dbReference type="InterPro" id="IPR010344">
    <property type="entry name" value="YbjH"/>
</dbReference>
<keyword evidence="3" id="KW-1185">Reference proteome</keyword>
<proteinExistence type="predicted"/>
<feature type="chain" id="PRO_5029577251" evidence="1">
    <location>
        <begin position="20"/>
        <end position="376"/>
    </location>
</feature>
<reference evidence="2 3" key="1">
    <citation type="submission" date="2019-07" db="EMBL/GenBank/DDBJ databases">
        <title>Gramella aestuarii sp. nov., isolated from a tidal flat, and emended description of Gramella echinicola.</title>
        <authorList>
            <person name="Liu L."/>
        </authorList>
    </citation>
    <scope>NUCLEOTIDE SEQUENCE [LARGE SCALE GENOMIC DNA]</scope>
    <source>
        <strain evidence="2 3">BS12</strain>
    </source>
</reference>
<evidence type="ECO:0000256" key="1">
    <source>
        <dbReference type="SAM" id="SignalP"/>
    </source>
</evidence>
<dbReference type="Pfam" id="PF06082">
    <property type="entry name" value="YjbH"/>
    <property type="match status" value="1"/>
</dbReference>
<protein>
    <submittedName>
        <fullName evidence="2">YjbH domain-containing protein</fullName>
    </submittedName>
</protein>
<feature type="signal peptide" evidence="1">
    <location>
        <begin position="1"/>
        <end position="19"/>
    </location>
</feature>
<comment type="caution">
    <text evidence="2">The sequence shown here is derived from an EMBL/GenBank/DDBJ whole genome shotgun (WGS) entry which is preliminary data.</text>
</comment>
<accession>A0A7K1LN68</accession>